<proteinExistence type="predicted"/>
<protein>
    <submittedName>
        <fullName evidence="1">Uncharacterized protein</fullName>
    </submittedName>
</protein>
<evidence type="ECO:0000313" key="1">
    <source>
        <dbReference type="EMBL" id="ESA12340.1"/>
    </source>
</evidence>
<reference evidence="1" key="1">
    <citation type="submission" date="2013-07" db="EMBL/GenBank/DDBJ databases">
        <title>The genome of an arbuscular mycorrhizal fungus provides insights into the evolution of the oldest plant symbiosis.</title>
        <authorList>
            <consortium name="DOE Joint Genome Institute"/>
            <person name="Tisserant E."/>
            <person name="Malbreil M."/>
            <person name="Kuo A."/>
            <person name="Kohler A."/>
            <person name="Symeonidi A."/>
            <person name="Balestrini R."/>
            <person name="Charron P."/>
            <person name="Duensing N."/>
            <person name="Frei-dit-Frey N."/>
            <person name="Gianinazzi-Pearson V."/>
            <person name="Gilbert B."/>
            <person name="Handa Y."/>
            <person name="Hijri M."/>
            <person name="Kaul R."/>
            <person name="Kawaguchi M."/>
            <person name="Krajinski F."/>
            <person name="Lammers P."/>
            <person name="Lapierre D."/>
            <person name="Masclaux F.G."/>
            <person name="Murat C."/>
            <person name="Morin E."/>
            <person name="Ndikumana S."/>
            <person name="Pagni M."/>
            <person name="Petitpierre D."/>
            <person name="Requena N."/>
            <person name="Rosikiewicz P."/>
            <person name="Riley R."/>
            <person name="Saito K."/>
            <person name="San Clemente H."/>
            <person name="Shapiro H."/>
            <person name="van Tuinen D."/>
            <person name="Becard G."/>
            <person name="Bonfante P."/>
            <person name="Paszkowski U."/>
            <person name="Shachar-Hill Y."/>
            <person name="Young J.P."/>
            <person name="Sanders I.R."/>
            <person name="Henrissat B."/>
            <person name="Rensing S.A."/>
            <person name="Grigoriev I.V."/>
            <person name="Corradi N."/>
            <person name="Roux C."/>
            <person name="Martin F."/>
        </authorList>
    </citation>
    <scope>NUCLEOTIDE SEQUENCE</scope>
    <source>
        <strain evidence="1">DAOM 197198</strain>
    </source>
</reference>
<accession>U9TW47</accession>
<name>U9TW47_RHIID</name>
<organism evidence="1">
    <name type="scientific">Rhizophagus irregularis (strain DAOM 181602 / DAOM 197198 / MUCL 43194)</name>
    <name type="common">Arbuscular mycorrhizal fungus</name>
    <name type="synonym">Glomus intraradices</name>
    <dbReference type="NCBI Taxonomy" id="747089"/>
    <lineage>
        <taxon>Eukaryota</taxon>
        <taxon>Fungi</taxon>
        <taxon>Fungi incertae sedis</taxon>
        <taxon>Mucoromycota</taxon>
        <taxon>Glomeromycotina</taxon>
        <taxon>Glomeromycetes</taxon>
        <taxon>Glomerales</taxon>
        <taxon>Glomeraceae</taxon>
        <taxon>Rhizophagus</taxon>
    </lineage>
</organism>
<gene>
    <name evidence="1" type="ORF">GLOINDRAFT_96403</name>
</gene>
<dbReference type="AlphaFoldDB" id="U9TW47"/>
<sequence>MKYDEKFTSETIANILRQLIPRLISLMKLRFSPSYKQVNEWLAALHKHSRARLLYAERGVIDKAYTRNFSKQLWEIPINTKLRKLKISNSIQRILLSIFYHILLMINSITK</sequence>
<dbReference type="HOGENOM" id="CLU_2159733_0_0_1"/>
<dbReference type="EMBL" id="KI285034">
    <property type="protein sequence ID" value="ESA12340.1"/>
    <property type="molecule type" value="Genomic_DNA"/>
</dbReference>